<reference evidence="3 4" key="1">
    <citation type="journal article" date="2019" name="Int. J. Syst. Evol. Microbiol.">
        <title>The Global Catalogue of Microorganisms (GCM) 10K type strain sequencing project: providing services to taxonomists for standard genome sequencing and annotation.</title>
        <authorList>
            <consortium name="The Broad Institute Genomics Platform"/>
            <consortium name="The Broad Institute Genome Sequencing Center for Infectious Disease"/>
            <person name="Wu L."/>
            <person name="Ma J."/>
        </authorList>
    </citation>
    <scope>NUCLEOTIDE SEQUENCE [LARGE SCALE GENOMIC DNA]</scope>
    <source>
        <strain evidence="3 4">JCM 10696</strain>
    </source>
</reference>
<organism evidence="3 4">
    <name type="scientific">Actinocorallia libanotica</name>
    <dbReference type="NCBI Taxonomy" id="46162"/>
    <lineage>
        <taxon>Bacteria</taxon>
        <taxon>Bacillati</taxon>
        <taxon>Actinomycetota</taxon>
        <taxon>Actinomycetes</taxon>
        <taxon>Streptosporangiales</taxon>
        <taxon>Thermomonosporaceae</taxon>
        <taxon>Actinocorallia</taxon>
    </lineage>
</organism>
<keyword evidence="1" id="KW-1133">Transmembrane helix</keyword>
<dbReference type="RefSeq" id="WP_344248175.1">
    <property type="nucleotide sequence ID" value="NZ_BAAAHH010000091.1"/>
</dbReference>
<dbReference type="SMART" id="SM00507">
    <property type="entry name" value="HNHc"/>
    <property type="match status" value="1"/>
</dbReference>
<protein>
    <recommendedName>
        <fullName evidence="2">HNH nuclease domain-containing protein</fullName>
    </recommendedName>
</protein>
<feature type="domain" description="HNH nuclease" evidence="2">
    <location>
        <begin position="269"/>
        <end position="325"/>
    </location>
</feature>
<dbReference type="Pfam" id="PF01844">
    <property type="entry name" value="HNH"/>
    <property type="match status" value="1"/>
</dbReference>
<evidence type="ECO:0000313" key="3">
    <source>
        <dbReference type="EMBL" id="GAA0971193.1"/>
    </source>
</evidence>
<name>A0ABN1S3D4_9ACTN</name>
<keyword evidence="4" id="KW-1185">Reference proteome</keyword>
<sequence>MPTPIFIMLLVVAPIGLGALTGSGLVVFIALALVLIVNPIIWKVRKDRYFNSEQFQELRSETVSVVAEHNDVVNYVAEIRSQGSFELGAPSATGRYAHLATFENNSVWNNRRDRNVAEYAPHVHNASLQVVRNASMDPIKYLMKYFSIKADQETLADVQRVAEDISRLEEAVANVKGREAAIAARINPPAFILKRYTEEFWTQVGAHLSPIAVPYPQYRFQYTSAGGNSAQTTSIELNTPTLEALSEKLVEKIRWAKSAAGQRALMTVRLRTQIKERDRYTCLQCGVSVAAEPHLLLEVDHIRPVSKGGLSTPENLQTLCWRCNRSKGARMVG</sequence>
<dbReference type="InterPro" id="IPR002711">
    <property type="entry name" value="HNH"/>
</dbReference>
<gene>
    <name evidence="3" type="ORF">GCM10009550_79380</name>
</gene>
<dbReference type="InterPro" id="IPR052892">
    <property type="entry name" value="NA-targeting_endonuclease"/>
</dbReference>
<dbReference type="Proteomes" id="UP001500665">
    <property type="component" value="Unassembled WGS sequence"/>
</dbReference>
<evidence type="ECO:0000256" key="1">
    <source>
        <dbReference type="SAM" id="Phobius"/>
    </source>
</evidence>
<dbReference type="PANTHER" id="PTHR33877:SF1">
    <property type="entry name" value="TYPE IV METHYL-DIRECTED RESTRICTION ENZYME ECOKMCRA"/>
    <property type="match status" value="1"/>
</dbReference>
<comment type="caution">
    <text evidence="3">The sequence shown here is derived from an EMBL/GenBank/DDBJ whole genome shotgun (WGS) entry which is preliminary data.</text>
</comment>
<dbReference type="PANTHER" id="PTHR33877">
    <property type="entry name" value="SLL1193 PROTEIN"/>
    <property type="match status" value="1"/>
</dbReference>
<keyword evidence="1" id="KW-0812">Transmembrane</keyword>
<dbReference type="EMBL" id="BAAAHH010000091">
    <property type="protein sequence ID" value="GAA0971193.1"/>
    <property type="molecule type" value="Genomic_DNA"/>
</dbReference>
<accession>A0ABN1S3D4</accession>
<dbReference type="CDD" id="cd00085">
    <property type="entry name" value="HNHc"/>
    <property type="match status" value="1"/>
</dbReference>
<dbReference type="InterPro" id="IPR003615">
    <property type="entry name" value="HNH_nuc"/>
</dbReference>
<evidence type="ECO:0000313" key="4">
    <source>
        <dbReference type="Proteomes" id="UP001500665"/>
    </source>
</evidence>
<dbReference type="Gene3D" id="1.10.30.50">
    <property type="match status" value="1"/>
</dbReference>
<feature type="transmembrane region" description="Helical" evidence="1">
    <location>
        <begin position="6"/>
        <end position="37"/>
    </location>
</feature>
<evidence type="ECO:0000259" key="2">
    <source>
        <dbReference type="SMART" id="SM00507"/>
    </source>
</evidence>
<proteinExistence type="predicted"/>
<keyword evidence="1" id="KW-0472">Membrane</keyword>